<dbReference type="Pfam" id="PF05488">
    <property type="entry name" value="PAAR_motif"/>
    <property type="match status" value="1"/>
</dbReference>
<dbReference type="OMA" id="PVGKYFE"/>
<dbReference type="AlphaFoldDB" id="A0A482PEL1"/>
<reference evidence="1" key="1">
    <citation type="submission" date="2019-03" db="EMBL/GenBank/DDBJ databases">
        <title>Complete genome sequence of enteropathogenic Citrobacter rodentium strain DBS100.</title>
        <authorList>
            <person name="Popov G."/>
            <person name="Fiebig A."/>
            <person name="Shideler S."/>
            <person name="Coombes B."/>
            <person name="Savchenko A."/>
        </authorList>
    </citation>
    <scope>NUCLEOTIDE SEQUENCE</scope>
    <source>
        <strain evidence="1">DBS100</strain>
    </source>
</reference>
<name>A0A482PEL1_CITRO</name>
<proteinExistence type="predicted"/>
<organism evidence="1">
    <name type="scientific">Citrobacter rodentium</name>
    <dbReference type="NCBI Taxonomy" id="67825"/>
    <lineage>
        <taxon>Bacteria</taxon>
        <taxon>Pseudomonadati</taxon>
        <taxon>Pseudomonadota</taxon>
        <taxon>Gammaproteobacteria</taxon>
        <taxon>Enterobacterales</taxon>
        <taxon>Enterobacteriaceae</taxon>
        <taxon>Citrobacter</taxon>
    </lineage>
</organism>
<sequence length="484" mass="52350">MGTGYFLVKGDKTTCGGSILTGADGHSIHGQATARNGDKYICGKDKQIYHIAGGQPNYYIHGVQAAGTAHSTGTCSCKCHFISSVCDCIYGYESNSLSAPKSIANTNKLIATAPQNATDLSNLAPGPSNRIDSVKSPREIVDAGFCVLPYGATPTSYDHWFFITPPAGTRELFHQLNPHKNKKPGSILIIADPEKKDVKQIEILEAARDKIDKALEPLSNDEARLLHDNRTAIDIFSSQLHSDALSTSGDVMGYIKEVGGKYYTEINKILEEIEELYQKTYSQNNGRISGEEFFGKRKMLFEQLDSVLNRFSKSQLGLPQYESLKKALGLSTHSITHKWDQAGIGAIEGYASYVEKSAKIMQLMKKVGYIGVGLDFAGYSENVYEACSKGREDACYKTAIIEYSKFGGKQLAGNIVGPLAGIAGRRACMWVLGILTEEVGGIGAALCLVTGISTGIAGSKVVEIPGEDAGKTYGEVIYEKLFDK</sequence>
<dbReference type="RefSeq" id="WP_012906456.1">
    <property type="nucleotide sequence ID" value="NZ_CAJTBI010000007.1"/>
</dbReference>
<protein>
    <submittedName>
        <fullName evidence="1">PAAR domain-containing protein</fullName>
    </submittedName>
</protein>
<dbReference type="CDD" id="cd14744">
    <property type="entry name" value="PAAR_CT_2"/>
    <property type="match status" value="1"/>
</dbReference>
<evidence type="ECO:0000313" key="1">
    <source>
        <dbReference type="EMBL" id="QBY28771.1"/>
    </source>
</evidence>
<accession>A0A482PEL1</accession>
<dbReference type="InterPro" id="IPR008727">
    <property type="entry name" value="PAAR_motif"/>
</dbReference>
<dbReference type="EMBL" id="CP038008">
    <property type="protein sequence ID" value="QBY28771.1"/>
    <property type="molecule type" value="Genomic_DNA"/>
</dbReference>
<gene>
    <name evidence="1" type="ORF">E2R62_07825</name>
</gene>